<accession>A0ABQ9H9G2</accession>
<sequence length="124" mass="14166">MKKFSTLVYLGDDCTVHDWKTYVGSVLKNPGTSIPEVKKTGFMKSPTKKVCLVLGEPFYNFEGGELKSLNKRGKNFKEDLSDVIPKGILVKEAKIKEMKRLLALHYGDKWDKNETLGFFRNIFT</sequence>
<reference evidence="1 2" key="1">
    <citation type="submission" date="2023-02" db="EMBL/GenBank/DDBJ databases">
        <title>LHISI_Scaffold_Assembly.</title>
        <authorList>
            <person name="Stuart O.P."/>
            <person name="Cleave R."/>
            <person name="Magrath M.J.L."/>
            <person name="Mikheyev A.S."/>
        </authorList>
    </citation>
    <scope>NUCLEOTIDE SEQUENCE [LARGE SCALE GENOMIC DNA]</scope>
    <source>
        <strain evidence="1">Daus_M_001</strain>
        <tissue evidence="1">Leg muscle</tissue>
    </source>
</reference>
<proteinExistence type="predicted"/>
<protein>
    <submittedName>
        <fullName evidence="1">Uncharacterized protein</fullName>
    </submittedName>
</protein>
<comment type="caution">
    <text evidence="1">The sequence shown here is derived from an EMBL/GenBank/DDBJ whole genome shotgun (WGS) entry which is preliminary data.</text>
</comment>
<organism evidence="1 2">
    <name type="scientific">Dryococelus australis</name>
    <dbReference type="NCBI Taxonomy" id="614101"/>
    <lineage>
        <taxon>Eukaryota</taxon>
        <taxon>Metazoa</taxon>
        <taxon>Ecdysozoa</taxon>
        <taxon>Arthropoda</taxon>
        <taxon>Hexapoda</taxon>
        <taxon>Insecta</taxon>
        <taxon>Pterygota</taxon>
        <taxon>Neoptera</taxon>
        <taxon>Polyneoptera</taxon>
        <taxon>Phasmatodea</taxon>
        <taxon>Verophasmatodea</taxon>
        <taxon>Anareolatae</taxon>
        <taxon>Phasmatidae</taxon>
        <taxon>Eurycanthinae</taxon>
        <taxon>Dryococelus</taxon>
    </lineage>
</organism>
<evidence type="ECO:0000313" key="2">
    <source>
        <dbReference type="Proteomes" id="UP001159363"/>
    </source>
</evidence>
<keyword evidence="2" id="KW-1185">Reference proteome</keyword>
<evidence type="ECO:0000313" key="1">
    <source>
        <dbReference type="EMBL" id="KAJ8880886.1"/>
    </source>
</evidence>
<gene>
    <name evidence="1" type="ORF">PR048_017359</name>
</gene>
<dbReference type="Proteomes" id="UP001159363">
    <property type="component" value="Chromosome 5"/>
</dbReference>
<name>A0ABQ9H9G2_9NEOP</name>
<dbReference type="EMBL" id="JARBHB010000006">
    <property type="protein sequence ID" value="KAJ8880886.1"/>
    <property type="molecule type" value="Genomic_DNA"/>
</dbReference>